<evidence type="ECO:0000256" key="1">
    <source>
        <dbReference type="SAM" id="MobiDB-lite"/>
    </source>
</evidence>
<reference evidence="2" key="2">
    <citation type="submission" date="2020-11" db="EMBL/GenBank/DDBJ databases">
        <authorList>
            <person name="McCartney M.A."/>
            <person name="Auch B."/>
            <person name="Kono T."/>
            <person name="Mallez S."/>
            <person name="Becker A."/>
            <person name="Gohl D.M."/>
            <person name="Silverstein K.A.T."/>
            <person name="Koren S."/>
            <person name="Bechman K.B."/>
            <person name="Herman A."/>
            <person name="Abrahante J.E."/>
            <person name="Garbe J."/>
        </authorList>
    </citation>
    <scope>NUCLEOTIDE SEQUENCE</scope>
    <source>
        <strain evidence="2">Duluth1</strain>
        <tissue evidence="2">Whole animal</tissue>
    </source>
</reference>
<keyword evidence="3" id="KW-1185">Reference proteome</keyword>
<feature type="region of interest" description="Disordered" evidence="1">
    <location>
        <begin position="64"/>
        <end position="90"/>
    </location>
</feature>
<dbReference type="Proteomes" id="UP000828390">
    <property type="component" value="Unassembled WGS sequence"/>
</dbReference>
<dbReference type="AlphaFoldDB" id="A0A9D4K5F5"/>
<gene>
    <name evidence="2" type="ORF">DPMN_106595</name>
</gene>
<name>A0A9D4K5F5_DREPO</name>
<feature type="region of interest" description="Disordered" evidence="1">
    <location>
        <begin position="1"/>
        <end position="34"/>
    </location>
</feature>
<comment type="caution">
    <text evidence="2">The sequence shown here is derived from an EMBL/GenBank/DDBJ whole genome shotgun (WGS) entry which is preliminary data.</text>
</comment>
<feature type="compositionally biased region" description="Polar residues" evidence="1">
    <location>
        <begin position="18"/>
        <end position="27"/>
    </location>
</feature>
<organism evidence="2 3">
    <name type="scientific">Dreissena polymorpha</name>
    <name type="common">Zebra mussel</name>
    <name type="synonym">Mytilus polymorpha</name>
    <dbReference type="NCBI Taxonomy" id="45954"/>
    <lineage>
        <taxon>Eukaryota</taxon>
        <taxon>Metazoa</taxon>
        <taxon>Spiralia</taxon>
        <taxon>Lophotrochozoa</taxon>
        <taxon>Mollusca</taxon>
        <taxon>Bivalvia</taxon>
        <taxon>Autobranchia</taxon>
        <taxon>Heteroconchia</taxon>
        <taxon>Euheterodonta</taxon>
        <taxon>Imparidentia</taxon>
        <taxon>Neoheterodontei</taxon>
        <taxon>Myida</taxon>
        <taxon>Dreissenoidea</taxon>
        <taxon>Dreissenidae</taxon>
        <taxon>Dreissena</taxon>
    </lineage>
</organism>
<proteinExistence type="predicted"/>
<sequence>MSPGTNLQDCTPGHVISRSPSRPSENSLMDEENEWTSLPMDDLFPEAHARPKCRRISVLSSPMYPNGQAGLGNDDNDNGRVDILNPEASV</sequence>
<reference evidence="2" key="1">
    <citation type="journal article" date="2019" name="bioRxiv">
        <title>The Genome of the Zebra Mussel, Dreissena polymorpha: A Resource for Invasive Species Research.</title>
        <authorList>
            <person name="McCartney M.A."/>
            <person name="Auch B."/>
            <person name="Kono T."/>
            <person name="Mallez S."/>
            <person name="Zhang Y."/>
            <person name="Obille A."/>
            <person name="Becker A."/>
            <person name="Abrahante J.E."/>
            <person name="Garbe J."/>
            <person name="Badalamenti J.P."/>
            <person name="Herman A."/>
            <person name="Mangelson H."/>
            <person name="Liachko I."/>
            <person name="Sullivan S."/>
            <person name="Sone E.D."/>
            <person name="Koren S."/>
            <person name="Silverstein K.A.T."/>
            <person name="Beckman K.B."/>
            <person name="Gohl D.M."/>
        </authorList>
    </citation>
    <scope>NUCLEOTIDE SEQUENCE</scope>
    <source>
        <strain evidence="2">Duluth1</strain>
        <tissue evidence="2">Whole animal</tissue>
    </source>
</reference>
<evidence type="ECO:0000313" key="3">
    <source>
        <dbReference type="Proteomes" id="UP000828390"/>
    </source>
</evidence>
<dbReference type="EMBL" id="JAIWYP010000004">
    <property type="protein sequence ID" value="KAH3833289.1"/>
    <property type="molecule type" value="Genomic_DNA"/>
</dbReference>
<evidence type="ECO:0000313" key="2">
    <source>
        <dbReference type="EMBL" id="KAH3833289.1"/>
    </source>
</evidence>
<protein>
    <submittedName>
        <fullName evidence="2">Uncharacterized protein</fullName>
    </submittedName>
</protein>
<accession>A0A9D4K5F5</accession>